<dbReference type="PANTHER" id="PTHR32294">
    <property type="entry name" value="DNA POLYMERASE III SUBUNIT ALPHA"/>
    <property type="match status" value="1"/>
</dbReference>
<keyword evidence="13" id="KW-1185">Reference proteome</keyword>
<dbReference type="CDD" id="cd12113">
    <property type="entry name" value="PHP_PolIIIA_DnaE3"/>
    <property type="match status" value="1"/>
</dbReference>
<dbReference type="Proteomes" id="UP000032431">
    <property type="component" value="Chromosome I"/>
</dbReference>
<keyword evidence="8" id="KW-0239">DNA-directed DNA polymerase</keyword>
<dbReference type="InterPro" id="IPR029460">
    <property type="entry name" value="DNAPol_HHH"/>
</dbReference>
<dbReference type="GO" id="GO:0006260">
    <property type="term" value="P:DNA replication"/>
    <property type="evidence" value="ECO:0007669"/>
    <property type="project" value="UniProtKB-KW"/>
</dbReference>
<evidence type="ECO:0000256" key="2">
    <source>
        <dbReference type="ARBA" id="ARBA00009496"/>
    </source>
</evidence>
<dbReference type="EC" id="2.7.7.7" evidence="3"/>
<evidence type="ECO:0000259" key="11">
    <source>
        <dbReference type="SMART" id="SM00481"/>
    </source>
</evidence>
<dbReference type="InterPro" id="IPR016195">
    <property type="entry name" value="Pol/histidinol_Pase-like"/>
</dbReference>
<keyword evidence="5 12" id="KW-0808">Transferase</keyword>
<dbReference type="KEGG" id="ccel:CCDG5_0969"/>
<protein>
    <recommendedName>
        <fullName evidence="4">DNA polymerase III subunit alpha</fullName>
        <ecNumber evidence="3">2.7.7.7</ecNumber>
    </recommendedName>
</protein>
<dbReference type="Pfam" id="PF01336">
    <property type="entry name" value="tRNA_anti-codon"/>
    <property type="match status" value="1"/>
</dbReference>
<keyword evidence="6 12" id="KW-0548">Nucleotidyltransferase</keyword>
<sequence>MQDFVHLHLHSEYSLLDGACRINGIISRAKELGQKSVAITDHGVMYAAIDFYKLAKKEGIKPIIGCEVYTAARTRHDRMYHPDSEHGHLVLLCKDMEGYHNLVKLVSTAWIDGFYGKPRVDWELLTKYNKGLIALSACLSGEIPRLLLANDYEGAKQKALAYNSLFGEGNYYLELQDHGIPEQKAINPQIVRISRETGIPLVATNDVHYLKKEDAYLQRVLLCIQTNKTVDDPNGVGFPTEEFYMKSGDEMASLFPEYPEAIENTVKIAEKCNIEFTFGKTILPHFEVPGNQSHYEYFRNMCIKGLKEKYGENPDEKIVKRLEYELETINRMGYVDYYLIVQDFVRYAKSVGIPVGPGRGSGAGSLCAYCIGITGIDPIKYNLLFERFLNPERVSMPDFDIDFCYVRRQEVINYVVRKYGSDHVSQIITFGTMAARAAIRDVGRVMNFSYAETDKVAKLIPSELNITIDKALSMSPELKSLYDSDERIRKLIDVARGLEGMPRHASMHAAGVVITRDPVDTYVPLQKNDESIVTQYTMTNLEELGLLKMDFLGLRNLTVIRYAEDMIKEKYQPDFSIDKIPLDDKEVFEMLSLGKTEGVFQFESAGMKQVLVSLKPESIEDLIAVISLYRPGPMESIPRYIENRHHPEKITYKHPLLKDILEVTYGCIVYQEQVMEIVRKLAGYSYGRADLVRRAMAKKKTDVMQKERENFIYGKRREDGSFECVGAIRNGVSEEIANAIFDEMASFASYAFNKSHAAAYAIVAYQTAYLKCHYPKEYMAALLTSILDNTDKVSEYIGECQKLGIGILPPDINESGEGFTVSGNNIRFGLLAVKNLGRGFIKSLLDERKTNGKFTSFRDFCSRMIGQDMNKRTLESLIKCGAFDSFGYKRRQLLLASSKIISQLEEQEKINLSGQVSFFADNNINSEEIPDADEFPRRELLNQEKEVIGFYLTGHPLAEYKEFINRAGIPHIREVLSDNQRFKDGSKVQLIGIISAKQLKTTKTDSTMAFITLDDGSGQIECLVFPKTLETFRNLIAVDEIVVISGRISIREEEAPKILCDSVTKPDLQNLGTAPEKQNSKNKKAGLYISVPAFECEEYTRAIRVIEVFDGDFPLYVYCRDKKKLLRAPRKLWVSMNDVLLNELKNILGSSYVQVVN</sequence>
<dbReference type="Gene3D" id="3.20.20.140">
    <property type="entry name" value="Metal-dependent hydrolases"/>
    <property type="match status" value="1"/>
</dbReference>
<reference evidence="13" key="1">
    <citation type="submission" date="2014-07" db="EMBL/GenBank/DDBJ databases">
        <authorList>
            <person name="Wibberg D."/>
        </authorList>
    </citation>
    <scope>NUCLEOTIDE SEQUENCE [LARGE SCALE GENOMIC DNA]</scope>
    <source>
        <strain evidence="13">DG5</strain>
    </source>
</reference>
<name>A0A078KNM8_9FIRM</name>
<evidence type="ECO:0000256" key="6">
    <source>
        <dbReference type="ARBA" id="ARBA00022695"/>
    </source>
</evidence>
<dbReference type="NCBIfam" id="NF004226">
    <property type="entry name" value="PRK05673.1"/>
    <property type="match status" value="1"/>
</dbReference>
<dbReference type="GO" id="GO:0003676">
    <property type="term" value="F:nucleic acid binding"/>
    <property type="evidence" value="ECO:0007669"/>
    <property type="project" value="InterPro"/>
</dbReference>
<dbReference type="Pfam" id="PF17657">
    <property type="entry name" value="DNA_pol3_finger"/>
    <property type="match status" value="1"/>
</dbReference>
<dbReference type="Gene3D" id="1.10.150.870">
    <property type="match status" value="1"/>
</dbReference>
<dbReference type="InterPro" id="IPR040982">
    <property type="entry name" value="DNA_pol3_finger"/>
</dbReference>
<comment type="catalytic activity">
    <reaction evidence="10">
        <text>DNA(n) + a 2'-deoxyribonucleoside 5'-triphosphate = DNA(n+1) + diphosphate</text>
        <dbReference type="Rhea" id="RHEA:22508"/>
        <dbReference type="Rhea" id="RHEA-COMP:17339"/>
        <dbReference type="Rhea" id="RHEA-COMP:17340"/>
        <dbReference type="ChEBI" id="CHEBI:33019"/>
        <dbReference type="ChEBI" id="CHEBI:61560"/>
        <dbReference type="ChEBI" id="CHEBI:173112"/>
        <dbReference type="EC" id="2.7.7.7"/>
    </reaction>
</comment>
<accession>A0A078KNM8</accession>
<evidence type="ECO:0000256" key="4">
    <source>
        <dbReference type="ARBA" id="ARBA00019114"/>
    </source>
</evidence>
<dbReference type="SUPFAM" id="SSF89550">
    <property type="entry name" value="PHP domain-like"/>
    <property type="match status" value="1"/>
</dbReference>
<evidence type="ECO:0000256" key="1">
    <source>
        <dbReference type="ARBA" id="ARBA00004496"/>
    </source>
</evidence>
<comment type="subcellular location">
    <subcellularLocation>
        <location evidence="1">Cytoplasm</location>
    </subcellularLocation>
</comment>
<evidence type="ECO:0000256" key="9">
    <source>
        <dbReference type="ARBA" id="ARBA00025611"/>
    </source>
</evidence>
<dbReference type="AlphaFoldDB" id="A0A078KNM8"/>
<dbReference type="PATRIC" id="fig|29343.3.peg.1022"/>
<organism evidence="12 13">
    <name type="scientific">[Clostridium] cellulosi</name>
    <dbReference type="NCBI Taxonomy" id="29343"/>
    <lineage>
        <taxon>Bacteria</taxon>
        <taxon>Bacillati</taxon>
        <taxon>Bacillota</taxon>
        <taxon>Clostridia</taxon>
        <taxon>Eubacteriales</taxon>
        <taxon>Oscillospiraceae</taxon>
        <taxon>Oscillospiraceae incertae sedis</taxon>
    </lineage>
</organism>
<dbReference type="InterPro" id="IPR011708">
    <property type="entry name" value="DNA_pol3_alpha_NTPase_dom"/>
</dbReference>
<dbReference type="EMBL" id="LM995447">
    <property type="protein sequence ID" value="CDZ24088.1"/>
    <property type="molecule type" value="Genomic_DNA"/>
</dbReference>
<dbReference type="Pfam" id="PF14579">
    <property type="entry name" value="HHH_6"/>
    <property type="match status" value="1"/>
</dbReference>
<evidence type="ECO:0000256" key="10">
    <source>
        <dbReference type="ARBA" id="ARBA00049244"/>
    </source>
</evidence>
<dbReference type="Pfam" id="PF07733">
    <property type="entry name" value="DNA_pol3_alpha"/>
    <property type="match status" value="1"/>
</dbReference>
<proteinExistence type="inferred from homology"/>
<dbReference type="InterPro" id="IPR004365">
    <property type="entry name" value="NA-bd_OB_tRNA"/>
</dbReference>
<dbReference type="InterPro" id="IPR004805">
    <property type="entry name" value="DnaE2/DnaE/PolC"/>
</dbReference>
<evidence type="ECO:0000256" key="7">
    <source>
        <dbReference type="ARBA" id="ARBA00022705"/>
    </source>
</evidence>
<dbReference type="NCBIfam" id="TIGR00594">
    <property type="entry name" value="polc"/>
    <property type="match status" value="1"/>
</dbReference>
<dbReference type="Pfam" id="PF02811">
    <property type="entry name" value="PHP"/>
    <property type="match status" value="1"/>
</dbReference>
<dbReference type="CDD" id="cd04485">
    <property type="entry name" value="DnaE_OBF"/>
    <property type="match status" value="1"/>
</dbReference>
<dbReference type="OrthoDB" id="9803237at2"/>
<dbReference type="GO" id="GO:0005737">
    <property type="term" value="C:cytoplasm"/>
    <property type="evidence" value="ECO:0007669"/>
    <property type="project" value="UniProtKB-SubCell"/>
</dbReference>
<evidence type="ECO:0000256" key="3">
    <source>
        <dbReference type="ARBA" id="ARBA00012417"/>
    </source>
</evidence>
<dbReference type="HOGENOM" id="CLU_001600_0_0_9"/>
<keyword evidence="7" id="KW-0235">DNA replication</keyword>
<dbReference type="InterPro" id="IPR003141">
    <property type="entry name" value="Pol/His_phosphatase_N"/>
</dbReference>
<feature type="domain" description="Polymerase/histidinol phosphatase N-terminal" evidence="11">
    <location>
        <begin position="5"/>
        <end position="72"/>
    </location>
</feature>
<evidence type="ECO:0000256" key="5">
    <source>
        <dbReference type="ARBA" id="ARBA00022679"/>
    </source>
</evidence>
<dbReference type="Gene3D" id="1.10.10.1600">
    <property type="entry name" value="Bacterial DNA polymerase III alpha subunit, thumb domain"/>
    <property type="match status" value="1"/>
</dbReference>
<dbReference type="Gene3D" id="2.40.50.140">
    <property type="entry name" value="Nucleic acid-binding proteins"/>
    <property type="match status" value="1"/>
</dbReference>
<dbReference type="PANTHER" id="PTHR32294:SF0">
    <property type="entry name" value="DNA POLYMERASE III SUBUNIT ALPHA"/>
    <property type="match status" value="1"/>
</dbReference>
<dbReference type="InterPro" id="IPR004013">
    <property type="entry name" value="PHP_dom"/>
</dbReference>
<dbReference type="InterPro" id="IPR012340">
    <property type="entry name" value="NA-bd_OB-fold"/>
</dbReference>
<dbReference type="NCBIfam" id="NF005298">
    <property type="entry name" value="PRK06826.1"/>
    <property type="match status" value="1"/>
</dbReference>
<dbReference type="SMART" id="SM00481">
    <property type="entry name" value="POLIIIAc"/>
    <property type="match status" value="1"/>
</dbReference>
<dbReference type="InterPro" id="IPR041931">
    <property type="entry name" value="DNA_pol3_alpha_thumb_dom"/>
</dbReference>
<gene>
    <name evidence="12" type="primary">dnaE</name>
    <name evidence="12" type="ORF">CCDG5_0969</name>
</gene>
<comment type="similarity">
    <text evidence="2">Belongs to the DNA polymerase type-C family. DnaE subfamily.</text>
</comment>
<dbReference type="STRING" id="29343.CCDG5_0969"/>
<evidence type="ECO:0000256" key="8">
    <source>
        <dbReference type="ARBA" id="ARBA00022932"/>
    </source>
</evidence>
<dbReference type="GO" id="GO:0008408">
    <property type="term" value="F:3'-5' exonuclease activity"/>
    <property type="evidence" value="ECO:0007669"/>
    <property type="project" value="InterPro"/>
</dbReference>
<dbReference type="GO" id="GO:0003887">
    <property type="term" value="F:DNA-directed DNA polymerase activity"/>
    <property type="evidence" value="ECO:0007669"/>
    <property type="project" value="UniProtKB-KW"/>
</dbReference>
<evidence type="ECO:0000313" key="13">
    <source>
        <dbReference type="Proteomes" id="UP000032431"/>
    </source>
</evidence>
<evidence type="ECO:0000313" key="12">
    <source>
        <dbReference type="EMBL" id="CDZ24088.1"/>
    </source>
</evidence>
<comment type="function">
    <text evidence="9">DNA polymerase III is a complex, multichain enzyme responsible for most of the replicative synthesis in bacteria. This DNA polymerase also exhibits 3' to 5' exonuclease activity. The alpha chain is the DNA polymerase.</text>
</comment>